<dbReference type="InterPro" id="IPR029063">
    <property type="entry name" value="SAM-dependent_MTases_sf"/>
</dbReference>
<protein>
    <submittedName>
        <fullName evidence="1">Uncharacterized protein</fullName>
    </submittedName>
</protein>
<organism evidence="1 2">
    <name type="scientific">Prunus armeniaca</name>
    <name type="common">Apricot</name>
    <name type="synonym">Armeniaca vulgaris</name>
    <dbReference type="NCBI Taxonomy" id="36596"/>
    <lineage>
        <taxon>Eukaryota</taxon>
        <taxon>Viridiplantae</taxon>
        <taxon>Streptophyta</taxon>
        <taxon>Embryophyta</taxon>
        <taxon>Tracheophyta</taxon>
        <taxon>Spermatophyta</taxon>
        <taxon>Magnoliopsida</taxon>
        <taxon>eudicotyledons</taxon>
        <taxon>Gunneridae</taxon>
        <taxon>Pentapetalae</taxon>
        <taxon>rosids</taxon>
        <taxon>fabids</taxon>
        <taxon>Rosales</taxon>
        <taxon>Rosaceae</taxon>
        <taxon>Amygdaloideae</taxon>
        <taxon>Amygdaleae</taxon>
        <taxon>Prunus</taxon>
    </lineage>
</organism>
<evidence type="ECO:0000313" key="2">
    <source>
        <dbReference type="Proteomes" id="UP000507222"/>
    </source>
</evidence>
<reference evidence="1 2" key="1">
    <citation type="submission" date="2020-05" db="EMBL/GenBank/DDBJ databases">
        <authorList>
            <person name="Campoy J."/>
            <person name="Schneeberger K."/>
            <person name="Spophaly S."/>
        </authorList>
    </citation>
    <scope>NUCLEOTIDE SEQUENCE [LARGE SCALE GENOMIC DNA]</scope>
    <source>
        <strain evidence="1">PruArmRojPasFocal</strain>
    </source>
</reference>
<proteinExistence type="predicted"/>
<name>A0A6J5UNI4_PRUAR</name>
<evidence type="ECO:0000313" key="1">
    <source>
        <dbReference type="EMBL" id="CAB4277453.1"/>
    </source>
</evidence>
<accession>A0A6J5UNI4</accession>
<sequence length="81" mass="8872">MPALKHNLKRNKPVLGKKLKPAVVHWNKVADPAKSLSTTAGPLVSTMVALVKDDGVVLLGYQLRSPEAHQLFWGKCVRGFL</sequence>
<dbReference type="AlphaFoldDB" id="A0A6J5UNI4"/>
<gene>
    <name evidence="1" type="ORF">CURHAP_LOCUS27190</name>
</gene>
<dbReference type="Proteomes" id="UP000507222">
    <property type="component" value="Unassembled WGS sequence"/>
</dbReference>
<dbReference type="EMBL" id="CAEKDK010000004">
    <property type="protein sequence ID" value="CAB4277453.1"/>
    <property type="molecule type" value="Genomic_DNA"/>
</dbReference>
<dbReference type="Gene3D" id="3.40.50.150">
    <property type="entry name" value="Vaccinia Virus protein VP39"/>
    <property type="match status" value="1"/>
</dbReference>